<sequence length="395" mass="43616">MPTLRQLFLANNAQTTNFPLLLEFERAEGIYMYDAEGKPYIDLISGIGVSNIGHRNPKVVEAIKNQVDKYMHLMVYGEYVQTPQVRFAEKLVSLMPDNLQSVYFVNSGTEAVEGALKLAKRYTGRTKIIACHNAYHGSTHGALSVMGNDEFKRGYGPLLPDIDFIRFDNINDLSLITEETACVIIETIQGEAGIRVPEITYMQALRHKCSQTGTLLILDEIQAGLGRTGKLFAFEHYGIVPDILLLAKALGGGMPIGAFISSNEIMGALKDNPILGHITTFGGHPVCCAAGLAALEALLAEKLIDQVAEKEALFKQLLVHPAIKQVRGKGLMLAIELENFDLNKKIIDRCIENGIITDWFLHCDNAMRIAPPLIISLEQINTACQIILQSIDYHH</sequence>
<comment type="cofactor">
    <cofactor evidence="1">
        <name>pyridoxal 5'-phosphate</name>
        <dbReference type="ChEBI" id="CHEBI:597326"/>
    </cofactor>
</comment>
<keyword evidence="2 6" id="KW-0032">Aminotransferase</keyword>
<comment type="similarity">
    <text evidence="5">Belongs to the class-III pyridoxal-phosphate-dependent aminotransferase family.</text>
</comment>
<dbReference type="PANTHER" id="PTHR11986:SF79">
    <property type="entry name" value="ACETYLORNITHINE AMINOTRANSFERASE, MITOCHONDRIAL"/>
    <property type="match status" value="1"/>
</dbReference>
<evidence type="ECO:0000313" key="7">
    <source>
        <dbReference type="Proteomes" id="UP000282759"/>
    </source>
</evidence>
<evidence type="ECO:0000256" key="3">
    <source>
        <dbReference type="ARBA" id="ARBA00022679"/>
    </source>
</evidence>
<dbReference type="InterPro" id="IPR015422">
    <property type="entry name" value="PyrdxlP-dep_Trfase_small"/>
</dbReference>
<organism evidence="6 7">
    <name type="scientific">Mucilaginibacter limnophilus</name>
    <dbReference type="NCBI Taxonomy" id="1932778"/>
    <lineage>
        <taxon>Bacteria</taxon>
        <taxon>Pseudomonadati</taxon>
        <taxon>Bacteroidota</taxon>
        <taxon>Sphingobacteriia</taxon>
        <taxon>Sphingobacteriales</taxon>
        <taxon>Sphingobacteriaceae</taxon>
        <taxon>Mucilaginibacter</taxon>
    </lineage>
</organism>
<evidence type="ECO:0000256" key="5">
    <source>
        <dbReference type="RuleBase" id="RU003560"/>
    </source>
</evidence>
<evidence type="ECO:0000256" key="1">
    <source>
        <dbReference type="ARBA" id="ARBA00001933"/>
    </source>
</evidence>
<dbReference type="AlphaFoldDB" id="A0A437MQT8"/>
<evidence type="ECO:0000256" key="2">
    <source>
        <dbReference type="ARBA" id="ARBA00022576"/>
    </source>
</evidence>
<proteinExistence type="inferred from homology"/>
<dbReference type="InterPro" id="IPR005814">
    <property type="entry name" value="Aminotrans_3"/>
</dbReference>
<gene>
    <name evidence="6" type="ORF">EOD41_13720</name>
</gene>
<accession>A0A437MQT8</accession>
<reference evidence="6 7" key="1">
    <citation type="submission" date="2019-01" db="EMBL/GenBank/DDBJ databases">
        <authorList>
            <person name="Chen W.-M."/>
        </authorList>
    </citation>
    <scope>NUCLEOTIDE SEQUENCE [LARGE SCALE GENOMIC DNA]</scope>
    <source>
        <strain evidence="6 7">YBJ-36</strain>
    </source>
</reference>
<dbReference type="InterPro" id="IPR015424">
    <property type="entry name" value="PyrdxlP-dep_Trfase"/>
</dbReference>
<dbReference type="InterPro" id="IPR049704">
    <property type="entry name" value="Aminotrans_3_PPA_site"/>
</dbReference>
<dbReference type="InterPro" id="IPR015421">
    <property type="entry name" value="PyrdxlP-dep_Trfase_major"/>
</dbReference>
<dbReference type="GO" id="GO:0030170">
    <property type="term" value="F:pyridoxal phosphate binding"/>
    <property type="evidence" value="ECO:0007669"/>
    <property type="project" value="InterPro"/>
</dbReference>
<dbReference type="PROSITE" id="PS00600">
    <property type="entry name" value="AA_TRANSFER_CLASS_3"/>
    <property type="match status" value="1"/>
</dbReference>
<dbReference type="GO" id="GO:0042802">
    <property type="term" value="F:identical protein binding"/>
    <property type="evidence" value="ECO:0007669"/>
    <property type="project" value="TreeGrafter"/>
</dbReference>
<dbReference type="OrthoDB" id="9801052at2"/>
<dbReference type="Gene3D" id="3.40.640.10">
    <property type="entry name" value="Type I PLP-dependent aspartate aminotransferase-like (Major domain)"/>
    <property type="match status" value="1"/>
</dbReference>
<keyword evidence="3 6" id="KW-0808">Transferase</keyword>
<dbReference type="GO" id="GO:0008483">
    <property type="term" value="F:transaminase activity"/>
    <property type="evidence" value="ECO:0007669"/>
    <property type="project" value="UniProtKB-KW"/>
</dbReference>
<dbReference type="PIRSF" id="PIRSF000521">
    <property type="entry name" value="Transaminase_4ab_Lys_Orn"/>
    <property type="match status" value="1"/>
</dbReference>
<dbReference type="Proteomes" id="UP000282759">
    <property type="component" value="Unassembled WGS sequence"/>
</dbReference>
<dbReference type="CDD" id="cd00610">
    <property type="entry name" value="OAT_like"/>
    <property type="match status" value="1"/>
</dbReference>
<evidence type="ECO:0000256" key="4">
    <source>
        <dbReference type="ARBA" id="ARBA00022898"/>
    </source>
</evidence>
<protein>
    <submittedName>
        <fullName evidence="6">Aspartate aminotransferase family protein</fullName>
    </submittedName>
</protein>
<keyword evidence="7" id="KW-1185">Reference proteome</keyword>
<dbReference type="SUPFAM" id="SSF53383">
    <property type="entry name" value="PLP-dependent transferases"/>
    <property type="match status" value="1"/>
</dbReference>
<dbReference type="Pfam" id="PF00202">
    <property type="entry name" value="Aminotran_3"/>
    <property type="match status" value="1"/>
</dbReference>
<evidence type="ECO:0000313" key="6">
    <source>
        <dbReference type="EMBL" id="RVU00019.1"/>
    </source>
</evidence>
<comment type="caution">
    <text evidence="6">The sequence shown here is derived from an EMBL/GenBank/DDBJ whole genome shotgun (WGS) entry which is preliminary data.</text>
</comment>
<dbReference type="Gene3D" id="3.90.1150.10">
    <property type="entry name" value="Aspartate Aminotransferase, domain 1"/>
    <property type="match status" value="1"/>
</dbReference>
<keyword evidence="4 5" id="KW-0663">Pyridoxal phosphate</keyword>
<dbReference type="FunFam" id="3.40.640.10:FF:000004">
    <property type="entry name" value="Acetylornithine aminotransferase"/>
    <property type="match status" value="1"/>
</dbReference>
<dbReference type="RefSeq" id="WP_127705860.1">
    <property type="nucleotide sequence ID" value="NZ_SACK01000006.1"/>
</dbReference>
<dbReference type="EMBL" id="SACK01000006">
    <property type="protein sequence ID" value="RVU00019.1"/>
    <property type="molecule type" value="Genomic_DNA"/>
</dbReference>
<name>A0A437MQT8_9SPHI</name>
<dbReference type="InterPro" id="IPR050103">
    <property type="entry name" value="Class-III_PLP-dep_AT"/>
</dbReference>
<dbReference type="PANTHER" id="PTHR11986">
    <property type="entry name" value="AMINOTRANSFERASE CLASS III"/>
    <property type="match status" value="1"/>
</dbReference>